<feature type="compositionally biased region" description="Low complexity" evidence="1">
    <location>
        <begin position="86"/>
        <end position="98"/>
    </location>
</feature>
<feature type="region of interest" description="Disordered" evidence="1">
    <location>
        <begin position="85"/>
        <end position="108"/>
    </location>
</feature>
<sequence length="108" mass="11672">MPPANHPCTRHEGVLLISAKLHVEARQSNVKACKALTKATSSFIRMRYVDTTTPSRPAPTVIFARDLQPGMDNGISFLLDAHRPSSWRSSSGGTSTTRIVDPSDVAIA</sequence>
<evidence type="ECO:0000256" key="1">
    <source>
        <dbReference type="SAM" id="MobiDB-lite"/>
    </source>
</evidence>
<reference evidence="3" key="2">
    <citation type="submission" date="2015-01" db="EMBL/GenBank/DDBJ databases">
        <title>Evolutionary Origins and Diversification of the Mycorrhizal Mutualists.</title>
        <authorList>
            <consortium name="DOE Joint Genome Institute"/>
            <consortium name="Mycorrhizal Genomics Consortium"/>
            <person name="Kohler A."/>
            <person name="Kuo A."/>
            <person name="Nagy L.G."/>
            <person name="Floudas D."/>
            <person name="Copeland A."/>
            <person name="Barry K.W."/>
            <person name="Cichocki N."/>
            <person name="Veneault-Fourrey C."/>
            <person name="LaButti K."/>
            <person name="Lindquist E.A."/>
            <person name="Lipzen A."/>
            <person name="Lundell T."/>
            <person name="Morin E."/>
            <person name="Murat C."/>
            <person name="Riley R."/>
            <person name="Ohm R."/>
            <person name="Sun H."/>
            <person name="Tunlid A."/>
            <person name="Henrissat B."/>
            <person name="Grigoriev I.V."/>
            <person name="Hibbett D.S."/>
            <person name="Martin F."/>
        </authorList>
    </citation>
    <scope>NUCLEOTIDE SEQUENCE [LARGE SCALE GENOMIC DNA]</scope>
    <source>
        <strain evidence="3">LaAM-08-1</strain>
    </source>
</reference>
<proteinExistence type="predicted"/>
<accession>A0A0C9X5S8</accession>
<gene>
    <name evidence="2" type="ORF">K443DRAFT_414239</name>
</gene>
<dbReference type="HOGENOM" id="CLU_2197392_0_0_1"/>
<name>A0A0C9X5S8_9AGAR</name>
<protein>
    <submittedName>
        <fullName evidence="2">Uncharacterized protein</fullName>
    </submittedName>
</protein>
<evidence type="ECO:0000313" key="3">
    <source>
        <dbReference type="Proteomes" id="UP000054477"/>
    </source>
</evidence>
<evidence type="ECO:0000313" key="2">
    <source>
        <dbReference type="EMBL" id="KIJ92981.1"/>
    </source>
</evidence>
<reference evidence="2 3" key="1">
    <citation type="submission" date="2014-04" db="EMBL/GenBank/DDBJ databases">
        <authorList>
            <consortium name="DOE Joint Genome Institute"/>
            <person name="Kuo A."/>
            <person name="Kohler A."/>
            <person name="Nagy L.G."/>
            <person name="Floudas D."/>
            <person name="Copeland A."/>
            <person name="Barry K.W."/>
            <person name="Cichocki N."/>
            <person name="Veneault-Fourrey C."/>
            <person name="LaButti K."/>
            <person name="Lindquist E.A."/>
            <person name="Lipzen A."/>
            <person name="Lundell T."/>
            <person name="Morin E."/>
            <person name="Murat C."/>
            <person name="Sun H."/>
            <person name="Tunlid A."/>
            <person name="Henrissat B."/>
            <person name="Grigoriev I.V."/>
            <person name="Hibbett D.S."/>
            <person name="Martin F."/>
            <person name="Nordberg H.P."/>
            <person name="Cantor M.N."/>
            <person name="Hua S.X."/>
        </authorList>
    </citation>
    <scope>NUCLEOTIDE SEQUENCE [LARGE SCALE GENOMIC DNA]</scope>
    <source>
        <strain evidence="2 3">LaAM-08-1</strain>
    </source>
</reference>
<dbReference type="EMBL" id="KN838872">
    <property type="protein sequence ID" value="KIJ92981.1"/>
    <property type="molecule type" value="Genomic_DNA"/>
</dbReference>
<organism evidence="2 3">
    <name type="scientific">Laccaria amethystina LaAM-08-1</name>
    <dbReference type="NCBI Taxonomy" id="1095629"/>
    <lineage>
        <taxon>Eukaryota</taxon>
        <taxon>Fungi</taxon>
        <taxon>Dikarya</taxon>
        <taxon>Basidiomycota</taxon>
        <taxon>Agaricomycotina</taxon>
        <taxon>Agaricomycetes</taxon>
        <taxon>Agaricomycetidae</taxon>
        <taxon>Agaricales</taxon>
        <taxon>Agaricineae</taxon>
        <taxon>Hydnangiaceae</taxon>
        <taxon>Laccaria</taxon>
    </lineage>
</organism>
<dbReference type="Proteomes" id="UP000054477">
    <property type="component" value="Unassembled WGS sequence"/>
</dbReference>
<keyword evidence="3" id="KW-1185">Reference proteome</keyword>
<dbReference type="AlphaFoldDB" id="A0A0C9X5S8"/>